<dbReference type="InterPro" id="IPR050991">
    <property type="entry name" value="ECM_Regulatory_Proteins"/>
</dbReference>
<feature type="compositionally biased region" description="Acidic residues" evidence="2">
    <location>
        <begin position="65"/>
        <end position="90"/>
    </location>
</feature>
<feature type="region of interest" description="Disordered" evidence="2">
    <location>
        <begin position="42"/>
        <end position="90"/>
    </location>
</feature>
<feature type="domain" description="Fibronectin type-III" evidence="3">
    <location>
        <begin position="284"/>
        <end position="372"/>
    </location>
</feature>
<dbReference type="InterPro" id="IPR036116">
    <property type="entry name" value="FN3_sf"/>
</dbReference>
<dbReference type="OMA" id="WGSEKDF"/>
<reference evidence="4 5" key="1">
    <citation type="journal article" date="2018" name="Nat. Ecol. Evol.">
        <title>Shark genomes provide insights into elasmobranch evolution and the origin of vertebrates.</title>
        <authorList>
            <person name="Hara Y"/>
            <person name="Yamaguchi K"/>
            <person name="Onimaru K"/>
            <person name="Kadota M"/>
            <person name="Koyanagi M"/>
            <person name="Keeley SD"/>
            <person name="Tatsumi K"/>
            <person name="Tanaka K"/>
            <person name="Motone F"/>
            <person name="Kageyama Y"/>
            <person name="Nozu R"/>
            <person name="Adachi N"/>
            <person name="Nishimura O"/>
            <person name="Nakagawa R"/>
            <person name="Tanegashima C"/>
            <person name="Kiyatake I"/>
            <person name="Matsumoto R"/>
            <person name="Murakumo K"/>
            <person name="Nishida K"/>
            <person name="Terakita A"/>
            <person name="Kuratani S"/>
            <person name="Sato K"/>
            <person name="Hyodo S Kuraku.S."/>
        </authorList>
    </citation>
    <scope>NUCLEOTIDE SEQUENCE [LARGE SCALE GENOMIC DNA]</scope>
</reference>
<dbReference type="STRING" id="75743.A0A401PTQ6"/>
<feature type="domain" description="Fibronectin type-III" evidence="3">
    <location>
        <begin position="948"/>
        <end position="1040"/>
    </location>
</feature>
<evidence type="ECO:0000313" key="4">
    <source>
        <dbReference type="EMBL" id="GCB76492.1"/>
    </source>
</evidence>
<keyword evidence="5" id="KW-1185">Reference proteome</keyword>
<dbReference type="SMART" id="SM00060">
    <property type="entry name" value="FN3"/>
    <property type="match status" value="12"/>
</dbReference>
<evidence type="ECO:0000256" key="2">
    <source>
        <dbReference type="SAM" id="MobiDB-lite"/>
    </source>
</evidence>
<dbReference type="GO" id="GO:0005615">
    <property type="term" value="C:extracellular space"/>
    <property type="evidence" value="ECO:0007669"/>
    <property type="project" value="TreeGrafter"/>
</dbReference>
<comment type="caution">
    <text evidence="4">The sequence shown here is derived from an EMBL/GenBank/DDBJ whole genome shotgun (WGS) entry which is preliminary data.</text>
</comment>
<evidence type="ECO:0000259" key="3">
    <source>
        <dbReference type="PROSITE" id="PS50853"/>
    </source>
</evidence>
<dbReference type="PROSITE" id="PS50853">
    <property type="entry name" value="FN3"/>
    <property type="match status" value="12"/>
</dbReference>
<dbReference type="Proteomes" id="UP000288216">
    <property type="component" value="Unassembled WGS sequence"/>
</dbReference>
<dbReference type="InterPro" id="IPR003961">
    <property type="entry name" value="FN3_dom"/>
</dbReference>
<feature type="domain" description="Fibronectin type-III" evidence="3">
    <location>
        <begin position="377"/>
        <end position="465"/>
    </location>
</feature>
<dbReference type="EMBL" id="BFAA01008818">
    <property type="protein sequence ID" value="GCB76492.1"/>
    <property type="molecule type" value="Genomic_DNA"/>
</dbReference>
<feature type="domain" description="Fibronectin type-III" evidence="3">
    <location>
        <begin position="193"/>
        <end position="282"/>
    </location>
</feature>
<feature type="domain" description="Fibronectin type-III" evidence="3">
    <location>
        <begin position="1136"/>
        <end position="1227"/>
    </location>
</feature>
<dbReference type="Pfam" id="PF00041">
    <property type="entry name" value="fn3"/>
    <property type="match status" value="12"/>
</dbReference>
<proteinExistence type="predicted"/>
<protein>
    <recommendedName>
        <fullName evidence="3">Fibronectin type-III domain-containing protein</fullName>
    </recommendedName>
</protein>
<dbReference type="SUPFAM" id="SSF49265">
    <property type="entry name" value="Fibronectin type III"/>
    <property type="match status" value="7"/>
</dbReference>
<feature type="domain" description="Fibronectin type-III" evidence="3">
    <location>
        <begin position="669"/>
        <end position="756"/>
    </location>
</feature>
<accession>A0A401PTQ6</accession>
<evidence type="ECO:0000313" key="5">
    <source>
        <dbReference type="Proteomes" id="UP000288216"/>
    </source>
</evidence>
<dbReference type="Gene3D" id="2.60.40.10">
    <property type="entry name" value="Immunoglobulins"/>
    <property type="match status" value="12"/>
</dbReference>
<name>A0A401PTQ6_SCYTO</name>
<dbReference type="PANTHER" id="PTHR46708:SF3">
    <property type="entry name" value="TENASCIN-X"/>
    <property type="match status" value="1"/>
</dbReference>
<organism evidence="4 5">
    <name type="scientific">Scyliorhinus torazame</name>
    <name type="common">Cloudy catshark</name>
    <name type="synonym">Catulus torazame</name>
    <dbReference type="NCBI Taxonomy" id="75743"/>
    <lineage>
        <taxon>Eukaryota</taxon>
        <taxon>Metazoa</taxon>
        <taxon>Chordata</taxon>
        <taxon>Craniata</taxon>
        <taxon>Vertebrata</taxon>
        <taxon>Chondrichthyes</taxon>
        <taxon>Elasmobranchii</taxon>
        <taxon>Galeomorphii</taxon>
        <taxon>Galeoidea</taxon>
        <taxon>Carcharhiniformes</taxon>
        <taxon>Scyliorhinidae</taxon>
        <taxon>Scyliorhinus</taxon>
    </lineage>
</organism>
<feature type="domain" description="Fibronectin type-III" evidence="3">
    <location>
        <begin position="854"/>
        <end position="946"/>
    </location>
</feature>
<gene>
    <name evidence="4" type="ORF">scyTo_0015498</name>
</gene>
<evidence type="ECO:0000256" key="1">
    <source>
        <dbReference type="ARBA" id="ARBA00022737"/>
    </source>
</evidence>
<dbReference type="PANTHER" id="PTHR46708">
    <property type="entry name" value="TENASCIN"/>
    <property type="match status" value="1"/>
</dbReference>
<sequence length="1331" mass="146226">MSSPELVSEQAFYTVLLRFVFQSHENRRVAVSSTQHCRLVSEGPAVAHTDSTAVQGPTETQGNGSEEEEDDDDEEEEEEEENEEVEEVGQEELELPVAMDAEMENVTISNITSENRTRLWAPEAFNHWLVSTQNATVSNASQTQEPGDLRPFDLSGLTPAVNSNTTHQAETDDKLSAPLTDSAEKVEAGDVGKLDKLTSSNITDHSLQLSWTVEKDFDTFLVHYRVDGSKDVQKLKLPGSLRSSIITGLRPSTKYTIYLYGVSFGQRTKPITTTATTAAKEAAKLGSLSTSNITANSLRLSWTVDRAFDSFLIQYRVQGSEETHNITVTSGRRFQLIVGLRPTTRYIIYLYGISAGLRTKPLTTIVTTAEERPQQSKVSDLSVSNITADSLQLSWVTEKEYDSFFVEYGAEEDQDMQSLSVTGDLRSSLITSLRPTTAYTFYLYGVSAGQRTTPLTAIATTTDRDKVKPSKGIKLEDLSVSNITADSFLLSWGSEKDFDSFIIQYGVRGSGDMQNHTVTGDRRVFLITGLRPTTVYTIYIYGISGGVRTKPLNTVITTEDRNKPSKVLKLENLSVSNITADSFQLSWGSEKDFDSFTIQYGVRGSGDVQNLTVTGDRRLSLITGLRPTTVYTAYIYGISGGVRTKALNTVITTKASTDIDTVKPSKVIKLENLSVSNITADSFLLSWGSEKDFDSFIIQYGVRGSGDAQNLTVTGDRRMFLITGLRPTTVYTIYIYGLSGGVRTKALNTVITTKASTDKVKPSKVIKLENLSVSNITADSFQLSWGSEKDFDSFIIQYGVRGSGDMQNLTVTGDRRVSLITGLRPTTVYTIYIYGIAGGVRTKALNTTITTKGKPSEVIKLSASNVTADSARLSWSPQEGVDFFVIQYRVRGSAVTHNVTVTGDRRSFIITGLKPATKYLFSLYSVSGEQHIKSLTLPVAMKGKAKPAPSKLGDLSVSNITSDSIPFSWTAEKGFDAFLIRYKVHGSGAVRNFTVPGDNRSMTITGLKPRTKYTVYVYGIYNGKRTKPLSRVVTTKASTDKVAGKLGSLSTSNITANSLRFSWTVDRAFDSFLILYRVQGSEETHNITVSGGRQSHLIVGLRPTTRYIVYLYGISGGLRTKPVTITVTTTDKETVTPVRLGSWSTSNITANSLRLSWTVDRAFDSFLIQYRVQGSEETHNITVTGGRRSHLIVGLRPTTKYIVHLYGIFNGKRTKPLTTALTTTVSTDKEGQRPITVAVVDNVSVSKVTAHSLELSWQTERTYDSFLIEYGLEGSEDVRNLTVTGDRRSTIITGLRPTTAYSLYLYGVSAGQRTRPLTTSANTSGISTQNE</sequence>
<feature type="domain" description="Fibronectin type-III" evidence="3">
    <location>
        <begin position="569"/>
        <end position="656"/>
    </location>
</feature>
<dbReference type="InterPro" id="IPR013783">
    <property type="entry name" value="Ig-like_fold"/>
</dbReference>
<feature type="region of interest" description="Disordered" evidence="2">
    <location>
        <begin position="137"/>
        <end position="184"/>
    </location>
</feature>
<feature type="domain" description="Fibronectin type-III" evidence="3">
    <location>
        <begin position="767"/>
        <end position="853"/>
    </location>
</feature>
<dbReference type="CDD" id="cd00063">
    <property type="entry name" value="FN3"/>
    <property type="match status" value="12"/>
</dbReference>
<feature type="domain" description="Fibronectin type-III" evidence="3">
    <location>
        <begin position="474"/>
        <end position="560"/>
    </location>
</feature>
<dbReference type="GO" id="GO:0031175">
    <property type="term" value="P:neuron projection development"/>
    <property type="evidence" value="ECO:0007669"/>
    <property type="project" value="TreeGrafter"/>
</dbReference>
<feature type="domain" description="Fibronectin type-III" evidence="3">
    <location>
        <begin position="1239"/>
        <end position="1331"/>
    </location>
</feature>
<feature type="domain" description="Fibronectin type-III" evidence="3">
    <location>
        <begin position="1045"/>
        <end position="1133"/>
    </location>
</feature>
<dbReference type="GO" id="GO:0030155">
    <property type="term" value="P:regulation of cell adhesion"/>
    <property type="evidence" value="ECO:0007669"/>
    <property type="project" value="TreeGrafter"/>
</dbReference>
<dbReference type="OrthoDB" id="6130531at2759"/>
<feature type="compositionally biased region" description="Polar residues" evidence="2">
    <location>
        <begin position="49"/>
        <end position="64"/>
    </location>
</feature>
<keyword evidence="1" id="KW-0677">Repeat</keyword>